<gene>
    <name evidence="1" type="ordered locus">Desti_3900</name>
</gene>
<name>I4CAF1_DESTA</name>
<sequence>MCESKAYLVKDGVEELIMESVDFLKPQGEEILLRSIFGEQTTIKARLLEMDLTGHRIVLETP</sequence>
<reference evidence="2" key="1">
    <citation type="submission" date="2012-06" db="EMBL/GenBank/DDBJ databases">
        <title>Complete sequence of chromosome of Desulfomonile tiedjei DSM 6799.</title>
        <authorList>
            <person name="Lucas S."/>
            <person name="Copeland A."/>
            <person name="Lapidus A."/>
            <person name="Glavina del Rio T."/>
            <person name="Dalin E."/>
            <person name="Tice H."/>
            <person name="Bruce D."/>
            <person name="Goodwin L."/>
            <person name="Pitluck S."/>
            <person name="Peters L."/>
            <person name="Ovchinnikova G."/>
            <person name="Zeytun A."/>
            <person name="Lu M."/>
            <person name="Kyrpides N."/>
            <person name="Mavromatis K."/>
            <person name="Ivanova N."/>
            <person name="Brettin T."/>
            <person name="Detter J.C."/>
            <person name="Han C."/>
            <person name="Larimer F."/>
            <person name="Land M."/>
            <person name="Hauser L."/>
            <person name="Markowitz V."/>
            <person name="Cheng J.-F."/>
            <person name="Hugenholtz P."/>
            <person name="Woyke T."/>
            <person name="Wu D."/>
            <person name="Spring S."/>
            <person name="Schroeder M."/>
            <person name="Brambilla E."/>
            <person name="Klenk H.-P."/>
            <person name="Eisen J.A."/>
        </authorList>
    </citation>
    <scope>NUCLEOTIDE SEQUENCE [LARGE SCALE GENOMIC DNA]</scope>
    <source>
        <strain evidence="2">ATCC 49306 / DSM 6799 / DCB-1</strain>
    </source>
</reference>
<dbReference type="KEGG" id="dti:Desti_3900"/>
<dbReference type="HOGENOM" id="CLU_200895_2_2_7"/>
<dbReference type="eggNOG" id="COG1532">
    <property type="taxonomic scope" value="Bacteria"/>
</dbReference>
<dbReference type="RefSeq" id="WP_014811668.1">
    <property type="nucleotide sequence ID" value="NC_018025.1"/>
</dbReference>
<proteinExistence type="predicted"/>
<organism evidence="1 2">
    <name type="scientific">Desulfomonile tiedjei (strain ATCC 49306 / DSM 6799 / DCB-1)</name>
    <dbReference type="NCBI Taxonomy" id="706587"/>
    <lineage>
        <taxon>Bacteria</taxon>
        <taxon>Pseudomonadati</taxon>
        <taxon>Thermodesulfobacteriota</taxon>
        <taxon>Desulfomonilia</taxon>
        <taxon>Desulfomonilales</taxon>
        <taxon>Desulfomonilaceae</taxon>
        <taxon>Desulfomonile</taxon>
    </lineage>
</organism>
<keyword evidence="2" id="KW-1185">Reference proteome</keyword>
<dbReference type="STRING" id="706587.Desti_3900"/>
<accession>I4CAF1</accession>
<evidence type="ECO:0000313" key="1">
    <source>
        <dbReference type="EMBL" id="AFM26542.1"/>
    </source>
</evidence>
<dbReference type="EMBL" id="CP003360">
    <property type="protein sequence ID" value="AFM26542.1"/>
    <property type="molecule type" value="Genomic_DNA"/>
</dbReference>
<dbReference type="OrthoDB" id="5422162at2"/>
<dbReference type="Pfam" id="PF10133">
    <property type="entry name" value="CooT"/>
    <property type="match status" value="1"/>
</dbReference>
<dbReference type="InterPro" id="IPR019300">
    <property type="entry name" value="CooT"/>
</dbReference>
<evidence type="ECO:0000313" key="2">
    <source>
        <dbReference type="Proteomes" id="UP000006055"/>
    </source>
</evidence>
<dbReference type="Proteomes" id="UP000006055">
    <property type="component" value="Chromosome"/>
</dbReference>
<protein>
    <submittedName>
        <fullName evidence="1">Putative RNA-binding protein</fullName>
    </submittedName>
</protein>
<dbReference type="AlphaFoldDB" id="I4CAF1"/>